<dbReference type="STRING" id="1111454.HMPREF1250_2098"/>
<reference evidence="3 4" key="1">
    <citation type="submission" date="2013-09" db="EMBL/GenBank/DDBJ databases">
        <authorList>
            <person name="Durkin A.S."/>
            <person name="Haft D.R."/>
            <person name="McCorrison J."/>
            <person name="Torralba M."/>
            <person name="Gillis M."/>
            <person name="Haft D.H."/>
            <person name="Methe B."/>
            <person name="Sutton G."/>
            <person name="Nelson K.E."/>
        </authorList>
    </citation>
    <scope>NUCLEOTIDE SEQUENCE [LARGE SCALE GENOMIC DNA]</scope>
    <source>
        <strain evidence="3 4">BV3C16-1</strain>
    </source>
</reference>
<keyword evidence="2" id="KW-0732">Signal</keyword>
<feature type="signal peptide" evidence="2">
    <location>
        <begin position="1"/>
        <end position="34"/>
    </location>
</feature>
<feature type="region of interest" description="Disordered" evidence="1">
    <location>
        <begin position="157"/>
        <end position="189"/>
    </location>
</feature>
<sequence>MRGIQNIERKFSATLLAGAAVAVLAAVPFTSSFAADTDNPPAPPMMGAPRENMAHQVDKDKHIDNMVTAGKLTSEQGEKLKAALKEFSAKQRSERKAFFDSLPNKTGISESTLKEVFRPRHGRGHDNPKAAMDKLVEQGKITQQEAEALNAFFTKRAENMSARTDTDDRNRPDPQQFLADMSASTGISSERLNEIRELMCPQHSDKNS</sequence>
<evidence type="ECO:0008006" key="5">
    <source>
        <dbReference type="Google" id="ProtNLM"/>
    </source>
</evidence>
<proteinExistence type="predicted"/>
<dbReference type="EMBL" id="AWXA01000008">
    <property type="protein sequence ID" value="ERT61640.1"/>
    <property type="molecule type" value="Genomic_DNA"/>
</dbReference>
<evidence type="ECO:0000256" key="1">
    <source>
        <dbReference type="SAM" id="MobiDB-lite"/>
    </source>
</evidence>
<dbReference type="AlphaFoldDB" id="U7UQQ0"/>
<dbReference type="OrthoDB" id="1625737at2"/>
<protein>
    <recommendedName>
        <fullName evidence="5">Tat pathway signal sequence domain protein</fullName>
    </recommendedName>
</protein>
<dbReference type="PATRIC" id="fig|1111454.3.peg.430"/>
<evidence type="ECO:0000313" key="3">
    <source>
        <dbReference type="EMBL" id="ERT61640.1"/>
    </source>
</evidence>
<name>U7UQQ0_9FIRM</name>
<comment type="caution">
    <text evidence="3">The sequence shown here is derived from an EMBL/GenBank/DDBJ whole genome shotgun (WGS) entry which is preliminary data.</text>
</comment>
<feature type="chain" id="PRO_5004689815" description="Tat pathway signal sequence domain protein" evidence="2">
    <location>
        <begin position="35"/>
        <end position="208"/>
    </location>
</feature>
<keyword evidence="4" id="KW-1185">Reference proteome</keyword>
<organism evidence="3 4">
    <name type="scientific">Megasphaera vaginalis</name>
    <name type="common">ex Srinivasan et al. 2021</name>
    <dbReference type="NCBI Taxonomy" id="1111454"/>
    <lineage>
        <taxon>Bacteria</taxon>
        <taxon>Bacillati</taxon>
        <taxon>Bacillota</taxon>
        <taxon>Negativicutes</taxon>
        <taxon>Veillonellales</taxon>
        <taxon>Veillonellaceae</taxon>
        <taxon>Megasphaera</taxon>
    </lineage>
</organism>
<evidence type="ECO:0000256" key="2">
    <source>
        <dbReference type="SAM" id="SignalP"/>
    </source>
</evidence>
<accession>U7UQQ0</accession>
<evidence type="ECO:0000313" key="4">
    <source>
        <dbReference type="Proteomes" id="UP000017090"/>
    </source>
</evidence>
<gene>
    <name evidence="3" type="ORF">HMPREF1250_2098</name>
</gene>
<dbReference type="Proteomes" id="UP000017090">
    <property type="component" value="Unassembled WGS sequence"/>
</dbReference>
<dbReference type="RefSeq" id="WP_023052930.1">
    <property type="nucleotide sequence ID" value="NZ_AWXA01000008.1"/>
</dbReference>